<evidence type="ECO:0008006" key="5">
    <source>
        <dbReference type="Google" id="ProtNLM"/>
    </source>
</evidence>
<dbReference type="STRING" id="54.SAMN02745121_00411"/>
<protein>
    <recommendedName>
        <fullName evidence="5">F5/8 type C domain-containing protein</fullName>
    </recommendedName>
</protein>
<evidence type="ECO:0000256" key="1">
    <source>
        <dbReference type="SAM" id="MobiDB-lite"/>
    </source>
</evidence>
<keyword evidence="2" id="KW-0732">Signal</keyword>
<keyword evidence="4" id="KW-1185">Reference proteome</keyword>
<sequence>MLGASRPTPTLVRLSLVLLAAAHLGACAGGDPGAGSTNPFDSQGNGSNSTPGTETGQPASETDPTPTVGGSMSDSETSAPTGPGPTSDSDPTSGDPTGDPTVGTTTLPDPDCVDDDGDLHGEGCSAGPDCDDASYNSWQSCGTCVDADMDGFWVGCDQYGPDDPGPDCDDANPDASDGMDCECAVTPPDKASDTCAEAMAGALGVIAEGGVVPPIKGSITGIDNGPGNGQEDWYWVEFPEAMAMGNRPNAGKIAAVFAVNPGDPANPDYRFEVYTACNKMPFEGLNPTYGPGTPPAREWEFFDAHTPPNPNPNPNPNYLNNVPWPAKVFIRVIRVANDQSCSEYTLQVSRLPT</sequence>
<feature type="region of interest" description="Disordered" evidence="1">
    <location>
        <begin position="30"/>
        <end position="116"/>
    </location>
</feature>
<reference evidence="4" key="1">
    <citation type="submission" date="2016-10" db="EMBL/GenBank/DDBJ databases">
        <authorList>
            <person name="Varghese N."/>
            <person name="Submissions S."/>
        </authorList>
    </citation>
    <scope>NUCLEOTIDE SEQUENCE [LARGE SCALE GENOMIC DNA]</scope>
    <source>
        <strain evidence="4">ATCC 25963</strain>
    </source>
</reference>
<evidence type="ECO:0000313" key="3">
    <source>
        <dbReference type="EMBL" id="SFD52206.1"/>
    </source>
</evidence>
<organism evidence="3 4">
    <name type="scientific">Nannocystis exedens</name>
    <dbReference type="NCBI Taxonomy" id="54"/>
    <lineage>
        <taxon>Bacteria</taxon>
        <taxon>Pseudomonadati</taxon>
        <taxon>Myxococcota</taxon>
        <taxon>Polyangia</taxon>
        <taxon>Nannocystales</taxon>
        <taxon>Nannocystaceae</taxon>
        <taxon>Nannocystis</taxon>
    </lineage>
</organism>
<accession>A0A1I1T0Q1</accession>
<dbReference type="AlphaFoldDB" id="A0A1I1T0Q1"/>
<evidence type="ECO:0000256" key="2">
    <source>
        <dbReference type="SAM" id="SignalP"/>
    </source>
</evidence>
<gene>
    <name evidence="3" type="ORF">SAMN02745121_00411</name>
</gene>
<evidence type="ECO:0000313" key="4">
    <source>
        <dbReference type="Proteomes" id="UP000199400"/>
    </source>
</evidence>
<feature type="compositionally biased region" description="Low complexity" evidence="1">
    <location>
        <begin position="80"/>
        <end position="110"/>
    </location>
</feature>
<proteinExistence type="predicted"/>
<dbReference type="Proteomes" id="UP000199400">
    <property type="component" value="Unassembled WGS sequence"/>
</dbReference>
<feature type="compositionally biased region" description="Polar residues" evidence="1">
    <location>
        <begin position="35"/>
        <end position="79"/>
    </location>
</feature>
<dbReference type="OrthoDB" id="5518346at2"/>
<dbReference type="RefSeq" id="WP_096334346.1">
    <property type="nucleotide sequence ID" value="NZ_FOMX01000002.1"/>
</dbReference>
<feature type="signal peptide" evidence="2">
    <location>
        <begin position="1"/>
        <end position="28"/>
    </location>
</feature>
<dbReference type="EMBL" id="FOMX01000002">
    <property type="protein sequence ID" value="SFD52206.1"/>
    <property type="molecule type" value="Genomic_DNA"/>
</dbReference>
<name>A0A1I1T0Q1_9BACT</name>
<feature type="chain" id="PRO_5011446854" description="F5/8 type C domain-containing protein" evidence="2">
    <location>
        <begin position="29"/>
        <end position="353"/>
    </location>
</feature>